<organism evidence="1 2">
    <name type="scientific">Rhododendron molle</name>
    <name type="common">Chinese azalea</name>
    <name type="synonym">Azalea mollis</name>
    <dbReference type="NCBI Taxonomy" id="49168"/>
    <lineage>
        <taxon>Eukaryota</taxon>
        <taxon>Viridiplantae</taxon>
        <taxon>Streptophyta</taxon>
        <taxon>Embryophyta</taxon>
        <taxon>Tracheophyta</taxon>
        <taxon>Spermatophyta</taxon>
        <taxon>Magnoliopsida</taxon>
        <taxon>eudicotyledons</taxon>
        <taxon>Gunneridae</taxon>
        <taxon>Pentapetalae</taxon>
        <taxon>asterids</taxon>
        <taxon>Ericales</taxon>
        <taxon>Ericaceae</taxon>
        <taxon>Ericoideae</taxon>
        <taxon>Rhodoreae</taxon>
        <taxon>Rhododendron</taxon>
    </lineage>
</organism>
<sequence length="210" mass="24700">MTFVWLSLWNEIATREGTHMLDDLNNNNILFATGLKVDNFDGRYLATCMKSKLYANHPFRTDGIPKWFSDNKDAQRLVSWNRTCGFSIPQALIISNAKRVQIKQFVSMPNVQHYRILGRIEKIYEEHLWIYKCKTCFREVENQYDWIFCSQCGEDVVIHFGYNIKMVIKDCTGSMELLVKHTKAEFILRCVPSDLKKLMLKEFRGLVKNQ</sequence>
<comment type="caution">
    <text evidence="1">The sequence shown here is derived from an EMBL/GenBank/DDBJ whole genome shotgun (WGS) entry which is preliminary data.</text>
</comment>
<evidence type="ECO:0000313" key="2">
    <source>
        <dbReference type="Proteomes" id="UP001062846"/>
    </source>
</evidence>
<name>A0ACC0LHP5_RHOML</name>
<protein>
    <submittedName>
        <fullName evidence="1">Uncharacterized protein</fullName>
    </submittedName>
</protein>
<dbReference type="EMBL" id="CM046399">
    <property type="protein sequence ID" value="KAI8528281.1"/>
    <property type="molecule type" value="Genomic_DNA"/>
</dbReference>
<reference evidence="1" key="1">
    <citation type="submission" date="2022-02" db="EMBL/GenBank/DDBJ databases">
        <title>Plant Genome Project.</title>
        <authorList>
            <person name="Zhang R.-G."/>
        </authorList>
    </citation>
    <scope>NUCLEOTIDE SEQUENCE</scope>
    <source>
        <strain evidence="1">AT1</strain>
    </source>
</reference>
<keyword evidence="2" id="KW-1185">Reference proteome</keyword>
<accession>A0ACC0LHP5</accession>
<proteinExistence type="predicted"/>
<evidence type="ECO:0000313" key="1">
    <source>
        <dbReference type="EMBL" id="KAI8528281.1"/>
    </source>
</evidence>
<dbReference type="Proteomes" id="UP001062846">
    <property type="component" value="Chromosome 12"/>
</dbReference>
<gene>
    <name evidence="1" type="ORF">RHMOL_Rhmol12G0137700</name>
</gene>